<name>A0A7V7VVJ6_9HYPH</name>
<evidence type="ECO:0000256" key="7">
    <source>
        <dbReference type="RuleBase" id="RU369079"/>
    </source>
</evidence>
<proteinExistence type="inferred from homology"/>
<evidence type="ECO:0000313" key="9">
    <source>
        <dbReference type="EMBL" id="KAB2657967.1"/>
    </source>
</evidence>
<feature type="transmembrane region" description="Helical" evidence="7">
    <location>
        <begin position="90"/>
        <end position="112"/>
    </location>
</feature>
<dbReference type="InterPro" id="IPR055348">
    <property type="entry name" value="DctQ"/>
</dbReference>
<comment type="similarity">
    <text evidence="7">Belongs to the TRAP transporter small permease family.</text>
</comment>
<sequence>MINFLTAVDRALAWLLRAIVLITSSIVTLSLVALVISRFVFGYSLVGMHEASLLAAIWLYMAGAVLASRRNEHLVVDFLATSLPSSRAKALHGMIVAILTLIIASLFAHWIYKMLAWGMKRPQIIPVLDLPLVWAQAPLALAAFCAIVYALRDIARAALQLSPSRKEN</sequence>
<keyword evidence="7" id="KW-0997">Cell inner membrane</keyword>
<gene>
    <name evidence="9" type="ORF">F9K94_07055</name>
</gene>
<dbReference type="Pfam" id="PF04290">
    <property type="entry name" value="DctQ"/>
    <property type="match status" value="1"/>
</dbReference>
<feature type="transmembrane region" description="Helical" evidence="7">
    <location>
        <begin position="12"/>
        <end position="39"/>
    </location>
</feature>
<accession>A0A7V7VVJ6</accession>
<keyword evidence="6 7" id="KW-0472">Membrane</keyword>
<organism evidence="9 10">
    <name type="scientific">Brucella tritici</name>
    <dbReference type="NCBI Taxonomy" id="94626"/>
    <lineage>
        <taxon>Bacteria</taxon>
        <taxon>Pseudomonadati</taxon>
        <taxon>Pseudomonadota</taxon>
        <taxon>Alphaproteobacteria</taxon>
        <taxon>Hyphomicrobiales</taxon>
        <taxon>Brucellaceae</taxon>
        <taxon>Brucella/Ochrobactrum group</taxon>
        <taxon>Brucella</taxon>
    </lineage>
</organism>
<evidence type="ECO:0000256" key="1">
    <source>
        <dbReference type="ARBA" id="ARBA00004651"/>
    </source>
</evidence>
<evidence type="ECO:0000256" key="6">
    <source>
        <dbReference type="ARBA" id="ARBA00023136"/>
    </source>
</evidence>
<keyword evidence="5 7" id="KW-1133">Transmembrane helix</keyword>
<evidence type="ECO:0000256" key="5">
    <source>
        <dbReference type="ARBA" id="ARBA00022989"/>
    </source>
</evidence>
<dbReference type="GO" id="GO:0022857">
    <property type="term" value="F:transmembrane transporter activity"/>
    <property type="evidence" value="ECO:0007669"/>
    <property type="project" value="UniProtKB-UniRule"/>
</dbReference>
<feature type="transmembrane region" description="Helical" evidence="7">
    <location>
        <begin position="132"/>
        <end position="151"/>
    </location>
</feature>
<comment type="function">
    <text evidence="7">Part of the tripartite ATP-independent periplasmic (TRAP) transport system.</text>
</comment>
<dbReference type="GO" id="GO:0005886">
    <property type="term" value="C:plasma membrane"/>
    <property type="evidence" value="ECO:0007669"/>
    <property type="project" value="UniProtKB-SubCell"/>
</dbReference>
<evidence type="ECO:0000313" key="10">
    <source>
        <dbReference type="Proteomes" id="UP000460650"/>
    </source>
</evidence>
<comment type="subcellular location">
    <subcellularLocation>
        <location evidence="7">Cell inner membrane</location>
        <topology evidence="7">Multi-pass membrane protein</topology>
    </subcellularLocation>
    <subcellularLocation>
        <location evidence="1">Cell membrane</location>
        <topology evidence="1">Multi-pass membrane protein</topology>
    </subcellularLocation>
</comment>
<evidence type="ECO:0000256" key="4">
    <source>
        <dbReference type="ARBA" id="ARBA00022692"/>
    </source>
</evidence>
<reference evidence="9 10" key="1">
    <citation type="submission" date="2019-09" db="EMBL/GenBank/DDBJ databases">
        <title>Taxonomic organization of the family Brucellaceae based on a phylogenomic approach.</title>
        <authorList>
            <person name="Leclercq S."/>
            <person name="Cloeckaert A."/>
            <person name="Zygmunt M.S."/>
        </authorList>
    </citation>
    <scope>NUCLEOTIDE SEQUENCE [LARGE SCALE GENOMIC DNA]</scope>
    <source>
        <strain evidence="9 10">TA93</strain>
    </source>
</reference>
<evidence type="ECO:0000259" key="8">
    <source>
        <dbReference type="Pfam" id="PF04290"/>
    </source>
</evidence>
<keyword evidence="2 7" id="KW-0813">Transport</keyword>
<comment type="caution">
    <text evidence="9">The sequence shown here is derived from an EMBL/GenBank/DDBJ whole genome shotgun (WGS) entry which is preliminary data.</text>
</comment>
<dbReference type="EMBL" id="WBVY01000002">
    <property type="protein sequence ID" value="KAB2657967.1"/>
    <property type="molecule type" value="Genomic_DNA"/>
</dbReference>
<keyword evidence="4 7" id="KW-0812">Transmembrane</keyword>
<evidence type="ECO:0000256" key="2">
    <source>
        <dbReference type="ARBA" id="ARBA00022448"/>
    </source>
</evidence>
<dbReference type="Proteomes" id="UP000460650">
    <property type="component" value="Unassembled WGS sequence"/>
</dbReference>
<evidence type="ECO:0000256" key="3">
    <source>
        <dbReference type="ARBA" id="ARBA00022475"/>
    </source>
</evidence>
<feature type="transmembrane region" description="Helical" evidence="7">
    <location>
        <begin position="51"/>
        <end position="69"/>
    </location>
</feature>
<protein>
    <recommendedName>
        <fullName evidence="7">TRAP transporter small permease protein</fullName>
    </recommendedName>
</protein>
<keyword evidence="3" id="KW-1003">Cell membrane</keyword>
<feature type="domain" description="Tripartite ATP-independent periplasmic transporters DctQ component" evidence="8">
    <location>
        <begin position="28"/>
        <end position="158"/>
    </location>
</feature>
<comment type="subunit">
    <text evidence="7">The complex comprises the extracytoplasmic solute receptor protein and the two transmembrane proteins.</text>
</comment>
<dbReference type="RefSeq" id="WP_151644495.1">
    <property type="nucleotide sequence ID" value="NZ_WBVY01000002.1"/>
</dbReference>
<dbReference type="AlphaFoldDB" id="A0A7V7VVJ6"/>